<evidence type="ECO:0000313" key="4">
    <source>
        <dbReference type="Proteomes" id="UP000028981"/>
    </source>
</evidence>
<dbReference type="EMBL" id="JQGC01000009">
    <property type="protein sequence ID" value="KFL31041.1"/>
    <property type="molecule type" value="Genomic_DNA"/>
</dbReference>
<evidence type="ECO:0000256" key="1">
    <source>
        <dbReference type="SAM" id="SignalP"/>
    </source>
</evidence>
<dbReference type="Proteomes" id="UP000028981">
    <property type="component" value="Unassembled WGS sequence"/>
</dbReference>
<reference evidence="3 4" key="1">
    <citation type="submission" date="2014-08" db="EMBL/GenBank/DDBJ databases">
        <authorList>
            <person name="Hassan Y.I."/>
            <person name="Lepp D."/>
            <person name="Zhou T."/>
        </authorList>
    </citation>
    <scope>NUCLEOTIDE SEQUENCE [LARGE SCALE GENOMIC DNA]</scope>
    <source>
        <strain evidence="3 4">IFO13584</strain>
    </source>
</reference>
<dbReference type="STRING" id="46914.JP75_11895"/>
<feature type="signal peptide" evidence="1">
    <location>
        <begin position="1"/>
        <end position="26"/>
    </location>
</feature>
<comment type="caution">
    <text evidence="3">The sequence shown here is derived from an EMBL/GenBank/DDBJ whole genome shotgun (WGS) entry which is preliminary data.</text>
</comment>
<evidence type="ECO:0000313" key="3">
    <source>
        <dbReference type="EMBL" id="KFL31041.1"/>
    </source>
</evidence>
<proteinExistence type="predicted"/>
<organism evidence="3 4">
    <name type="scientific">Devosia riboflavina</name>
    <dbReference type="NCBI Taxonomy" id="46914"/>
    <lineage>
        <taxon>Bacteria</taxon>
        <taxon>Pseudomonadati</taxon>
        <taxon>Pseudomonadota</taxon>
        <taxon>Alphaproteobacteria</taxon>
        <taxon>Hyphomicrobiales</taxon>
        <taxon>Devosiaceae</taxon>
        <taxon>Devosia</taxon>
    </lineage>
</organism>
<dbReference type="PANTHER" id="PTHR37017">
    <property type="entry name" value="AB HYDROLASE-1 DOMAIN-CONTAINING PROTEIN-RELATED"/>
    <property type="match status" value="1"/>
</dbReference>
<sequence>MPNIKTAAFAAVAISALLASATGALAADPVKNIVLVHGAWADGSGWRPIYEILKADGYNVRMVQNPLTSLTDDVAATDRVLDRMDGPTILVGHSYGGAVITEAGDHEKVVGLVYVEAFMPDVGESVFGMIPQDPNHPPPFDFTADGFAFFNEDAFVPGFADSLPPADAEFLRDSQVPISLNDAGAFPLTVAAWRDKPTWYQTADADHVIPPALQEMMYTRAGSTVEKVSGGHLAFIAHAEATAKLIETAATAAAGQ</sequence>
<feature type="domain" description="AB hydrolase-1" evidence="2">
    <location>
        <begin position="33"/>
        <end position="244"/>
    </location>
</feature>
<dbReference type="Pfam" id="PF12697">
    <property type="entry name" value="Abhydrolase_6"/>
    <property type="match status" value="1"/>
</dbReference>
<name>A0A087M2D8_9HYPH</name>
<dbReference type="Gene3D" id="3.40.50.1820">
    <property type="entry name" value="alpha/beta hydrolase"/>
    <property type="match status" value="1"/>
</dbReference>
<keyword evidence="4" id="KW-1185">Reference proteome</keyword>
<dbReference type="SUPFAM" id="SSF53474">
    <property type="entry name" value="alpha/beta-Hydrolases"/>
    <property type="match status" value="1"/>
</dbReference>
<dbReference type="InterPro" id="IPR029058">
    <property type="entry name" value="AB_hydrolase_fold"/>
</dbReference>
<evidence type="ECO:0000259" key="2">
    <source>
        <dbReference type="Pfam" id="PF12697"/>
    </source>
</evidence>
<dbReference type="InterPro" id="IPR052897">
    <property type="entry name" value="Sec-Metab_Biosynth_Hydrolase"/>
</dbReference>
<accession>A0A087M2D8</accession>
<dbReference type="OrthoDB" id="9814966at2"/>
<dbReference type="RefSeq" id="WP_035082912.1">
    <property type="nucleotide sequence ID" value="NZ_JQGC01000009.1"/>
</dbReference>
<dbReference type="PANTHER" id="PTHR37017:SF11">
    <property type="entry name" value="ESTERASE_LIPASE_THIOESTERASE DOMAIN-CONTAINING PROTEIN"/>
    <property type="match status" value="1"/>
</dbReference>
<gene>
    <name evidence="3" type="ORF">JP75_11895</name>
</gene>
<dbReference type="AlphaFoldDB" id="A0A087M2D8"/>
<protein>
    <recommendedName>
        <fullName evidence="2">AB hydrolase-1 domain-containing protein</fullName>
    </recommendedName>
</protein>
<dbReference type="InterPro" id="IPR000073">
    <property type="entry name" value="AB_hydrolase_1"/>
</dbReference>
<feature type="chain" id="PRO_5001825836" description="AB hydrolase-1 domain-containing protein" evidence="1">
    <location>
        <begin position="27"/>
        <end position="256"/>
    </location>
</feature>
<keyword evidence="1" id="KW-0732">Signal</keyword>